<evidence type="ECO:0000256" key="3">
    <source>
        <dbReference type="ARBA" id="ARBA00022705"/>
    </source>
</evidence>
<dbReference type="InterPro" id="IPR036859">
    <property type="entry name" value="CAP-Gly_dom_sf"/>
</dbReference>
<dbReference type="Gene3D" id="2.30.30.190">
    <property type="entry name" value="CAP Gly-rich-like domain"/>
    <property type="match status" value="1"/>
</dbReference>
<evidence type="ECO:0000256" key="6">
    <source>
        <dbReference type="ARBA" id="ARBA00022833"/>
    </source>
</evidence>
<dbReference type="SUPFAM" id="SSF74924">
    <property type="entry name" value="Cap-Gly domain"/>
    <property type="match status" value="1"/>
</dbReference>
<dbReference type="SUPFAM" id="SSF52047">
    <property type="entry name" value="RNI-like"/>
    <property type="match status" value="1"/>
</dbReference>
<dbReference type="GO" id="GO:0000781">
    <property type="term" value="C:chromosome, telomeric region"/>
    <property type="evidence" value="ECO:0007669"/>
    <property type="project" value="UniProtKB-ARBA"/>
</dbReference>
<dbReference type="InterPro" id="IPR047192">
    <property type="entry name" value="Euk_RPA1_DBD_C"/>
</dbReference>
<dbReference type="Gene3D" id="2.40.50.140">
    <property type="entry name" value="Nucleic acid-binding proteins"/>
    <property type="match status" value="4"/>
</dbReference>
<comment type="subunit">
    <text evidence="9">Component of the heterotrimeric canonical replication protein A complex (RPA).</text>
</comment>
<dbReference type="CDD" id="cd04477">
    <property type="entry name" value="RPA1N"/>
    <property type="match status" value="1"/>
</dbReference>
<dbReference type="GO" id="GO:0007004">
    <property type="term" value="P:telomere maintenance via telomerase"/>
    <property type="evidence" value="ECO:0007669"/>
    <property type="project" value="UniProtKB-ARBA"/>
</dbReference>
<dbReference type="PANTHER" id="PTHR47165">
    <property type="entry name" value="OS03G0429900 PROTEIN"/>
    <property type="match status" value="1"/>
</dbReference>
<dbReference type="InterPro" id="IPR012340">
    <property type="entry name" value="NA-bd_OB-fold"/>
</dbReference>
<evidence type="ECO:0000313" key="13">
    <source>
        <dbReference type="Proteomes" id="UP000383932"/>
    </source>
</evidence>
<evidence type="ECO:0000256" key="1">
    <source>
        <dbReference type="ARBA" id="ARBA00004123"/>
    </source>
</evidence>
<accession>A0A5N5QX91</accession>
<comment type="subcellular location">
    <subcellularLocation>
        <location evidence="1 9">Nucleus</location>
    </subcellularLocation>
</comment>
<dbReference type="PROSITE" id="PS51450">
    <property type="entry name" value="LRR"/>
    <property type="match status" value="1"/>
</dbReference>
<dbReference type="GO" id="GO:0003677">
    <property type="term" value="F:DNA binding"/>
    <property type="evidence" value="ECO:0007669"/>
    <property type="project" value="UniProtKB-KW"/>
</dbReference>
<dbReference type="GO" id="GO:0005662">
    <property type="term" value="C:DNA replication factor A complex"/>
    <property type="evidence" value="ECO:0007669"/>
    <property type="project" value="UniProtKB-ARBA"/>
</dbReference>
<gene>
    <name evidence="12" type="ORF">CTheo_214</name>
</gene>
<dbReference type="PANTHER" id="PTHR47165:SF4">
    <property type="entry name" value="OS03G0429900 PROTEIN"/>
    <property type="match status" value="1"/>
</dbReference>
<evidence type="ECO:0000256" key="5">
    <source>
        <dbReference type="ARBA" id="ARBA00022771"/>
    </source>
</evidence>
<dbReference type="SUPFAM" id="SSF50249">
    <property type="entry name" value="Nucleic acid-binding proteins"/>
    <property type="match status" value="4"/>
</dbReference>
<feature type="compositionally biased region" description="Low complexity" evidence="10">
    <location>
        <begin position="710"/>
        <end position="725"/>
    </location>
</feature>
<keyword evidence="13" id="KW-1185">Reference proteome</keyword>
<dbReference type="Gene3D" id="3.80.10.10">
    <property type="entry name" value="Ribonuclease Inhibitor"/>
    <property type="match status" value="2"/>
</dbReference>
<dbReference type="InterPro" id="IPR004365">
    <property type="entry name" value="NA-bd_OB_tRNA"/>
</dbReference>
<dbReference type="InterPro" id="IPR007199">
    <property type="entry name" value="Rep_factor-A_N"/>
</dbReference>
<dbReference type="InterPro" id="IPR013955">
    <property type="entry name" value="Rep_factor-A_C"/>
</dbReference>
<keyword evidence="4 9" id="KW-0479">Metal-binding</keyword>
<keyword evidence="7 9" id="KW-0238">DNA-binding</keyword>
<dbReference type="PROSITE" id="PS50245">
    <property type="entry name" value="CAP_GLY_2"/>
    <property type="match status" value="1"/>
</dbReference>
<dbReference type="FunFam" id="2.40.50.140:FF:000090">
    <property type="entry name" value="Replication protein A subunit"/>
    <property type="match status" value="1"/>
</dbReference>
<dbReference type="CDD" id="cd04474">
    <property type="entry name" value="RPA1_DBD_A"/>
    <property type="match status" value="1"/>
</dbReference>
<dbReference type="EMBL" id="SSOP01000002">
    <property type="protein sequence ID" value="KAB5596229.1"/>
    <property type="molecule type" value="Genomic_DNA"/>
</dbReference>
<dbReference type="GO" id="GO:0006281">
    <property type="term" value="P:DNA repair"/>
    <property type="evidence" value="ECO:0007669"/>
    <property type="project" value="InterPro"/>
</dbReference>
<dbReference type="InterPro" id="IPR001611">
    <property type="entry name" value="Leu-rich_rpt"/>
</dbReference>
<evidence type="ECO:0000256" key="7">
    <source>
        <dbReference type="ARBA" id="ARBA00023125"/>
    </source>
</evidence>
<evidence type="ECO:0000259" key="11">
    <source>
        <dbReference type="PROSITE" id="PS50245"/>
    </source>
</evidence>
<dbReference type="SMART" id="SM01052">
    <property type="entry name" value="CAP_GLY"/>
    <property type="match status" value="1"/>
</dbReference>
<dbReference type="FunFam" id="2.40.50.140:FF:000041">
    <property type="entry name" value="Replication protein A subunit"/>
    <property type="match status" value="1"/>
</dbReference>
<organism evidence="12 13">
    <name type="scientific">Ceratobasidium theobromae</name>
    <dbReference type="NCBI Taxonomy" id="1582974"/>
    <lineage>
        <taxon>Eukaryota</taxon>
        <taxon>Fungi</taxon>
        <taxon>Dikarya</taxon>
        <taxon>Basidiomycota</taxon>
        <taxon>Agaricomycotina</taxon>
        <taxon>Agaricomycetes</taxon>
        <taxon>Cantharellales</taxon>
        <taxon>Ceratobasidiaceae</taxon>
        <taxon>Ceratobasidium</taxon>
    </lineage>
</organism>
<reference evidence="12 13" key="1">
    <citation type="journal article" date="2019" name="Fungal Biol. Biotechnol.">
        <title>Draft genome sequence of fastidious pathogen Ceratobasidium theobromae, which causes vascular-streak dieback in Theobroma cacao.</title>
        <authorList>
            <person name="Ali S.S."/>
            <person name="Asman A."/>
            <person name="Shao J."/>
            <person name="Firmansyah A.P."/>
            <person name="Susilo A.W."/>
            <person name="Rosmana A."/>
            <person name="McMahon P."/>
            <person name="Junaid M."/>
            <person name="Guest D."/>
            <person name="Kheng T.Y."/>
            <person name="Meinhardt L.W."/>
            <person name="Bailey B.A."/>
        </authorList>
    </citation>
    <scope>NUCLEOTIDE SEQUENCE [LARGE SCALE GENOMIC DNA]</scope>
    <source>
        <strain evidence="12 13">CT2</strain>
    </source>
</reference>
<dbReference type="NCBIfam" id="TIGR00617">
    <property type="entry name" value="rpa1"/>
    <property type="match status" value="1"/>
</dbReference>
<dbReference type="GO" id="GO:0006260">
    <property type="term" value="P:DNA replication"/>
    <property type="evidence" value="ECO:0007669"/>
    <property type="project" value="UniProtKB-KW"/>
</dbReference>
<comment type="caution">
    <text evidence="12">The sequence shown here is derived from an EMBL/GenBank/DDBJ whole genome shotgun (WGS) entry which is preliminary data.</text>
</comment>
<dbReference type="InterPro" id="IPR004591">
    <property type="entry name" value="Rfa1"/>
</dbReference>
<name>A0A5N5QX91_9AGAM</name>
<dbReference type="Proteomes" id="UP000383932">
    <property type="component" value="Unassembled WGS sequence"/>
</dbReference>
<dbReference type="Pfam" id="PF04057">
    <property type="entry name" value="Rep-A_N"/>
    <property type="match status" value="1"/>
</dbReference>
<sequence length="1185" mass="131458">MQAGSLSIGQRIRLGEDYGTVSFVGEVAGITGTWLGVEWDNGKKRGKHSGNKNGVQYFTCRVPNSGSFLRPDTPGLITGVGFDTALLEKYVDTFRADGVEYVVLGSSNGAIMVEGPRLDRVRAKLSQIERLRSVSLDRCDIATPGDPQVISKLRSAAQSLDLSRTLLGNWNSILDIIRYIPNLSDLELNCNRIQLTRPLNTTNLPKITHLHLNATLISWAELQNLQLGYNELHDLSQSSTINVTKALPSLVTLNLDSNRLTDWISIVRACFMVFNLRNLMIPSNGISSVPRRDDSSEIEQPRLLLEYLSLAGNPISNWSDLDSLVSWLPRLYDLNISFEPLASVVPPGTSRSFVVARLPSLKKLNGTEVTERERIDAELFYLSWISKNEHLPEHDVEAKHPQWRVLATKYGISTEIPKPVTENLGSNMINIKVARACGPISSGQVIHIKDTGATLRVLPTMTVKAFGMKLRKVMKYSSQIGPAALWLLSASNTGEANALRCFDPDPLRDLAWSGVEDGSLIGLTHLQRARAPTIKARDKQTFRRVSIAIQVATTIIQRVLKNQQDRFIKMEPTLTPGALTQLMSSDFSSEAIGDFQPTLQLLSIKKVSSGGSSDRYRLVYSDGEYHCQSMLATKLNEYFASQDFTPKCIIKLTRCAINLVQNKRLIITLGIEKLQDYSEKIGNPVNFDKAGEQTNAGPSAMDIDPPPTTSAPAKAPAKSSSSGATNTLPPGFAPLHPIEALSPYSNKWTIRGRITQKSDIRTWSNQRGDGKLFSVNFMDETGEIRATGFNEVVDNLYPKLEEGKVSVQCPLVFTRLTKSQVYWLSKARVQLAKKQFSNLSNEYEIALERQSEVILCEDENAAPKIKYNFLGLSQLESVEKDAMVDVLGVVTEVKPLDTINVKSTQKTLSKRDITLADKSGSSVRLTIWGKQAETFQAENNPVIAFKGVRVGDFGGRTLSLVSSSTMSFHPDIPEAHALQGWYSSEGYSQAFKSQSSGGMGGGGAGSINRNEMKTLQAVKDENLGMNDEGRADFFTVRATIIHIKSDNIMYPACGSDNCSKKVTEVHDGWRCEKCEKTFPKPNYRYIMSISVADYTQTAWLQAFNEPGELILGMTASQLHELREENEVSYTAAIEKATSQLWIFQCRAKQDTYQDQSRVRYGINRAHKVDYAQESRALLEAIKRYD</sequence>
<keyword evidence="6 9" id="KW-0862">Zinc</keyword>
<dbReference type="InterPro" id="IPR000938">
    <property type="entry name" value="CAP-Gly_domain"/>
</dbReference>
<protein>
    <recommendedName>
        <fullName evidence="9">Replication protein A subunit</fullName>
    </recommendedName>
</protein>
<evidence type="ECO:0000313" key="12">
    <source>
        <dbReference type="EMBL" id="KAB5596229.1"/>
    </source>
</evidence>
<feature type="domain" description="CAP-Gly" evidence="11">
    <location>
        <begin position="25"/>
        <end position="70"/>
    </location>
</feature>
<dbReference type="InterPro" id="IPR031657">
    <property type="entry name" value="REPA_OB_2"/>
</dbReference>
<evidence type="ECO:0000256" key="10">
    <source>
        <dbReference type="SAM" id="MobiDB-lite"/>
    </source>
</evidence>
<dbReference type="GO" id="GO:0008270">
    <property type="term" value="F:zinc ion binding"/>
    <property type="evidence" value="ECO:0007669"/>
    <property type="project" value="UniProtKB-KW"/>
</dbReference>
<evidence type="ECO:0000256" key="9">
    <source>
        <dbReference type="RuleBase" id="RU364130"/>
    </source>
</evidence>
<keyword evidence="3 9" id="KW-0235">DNA replication</keyword>
<dbReference type="CDD" id="cd04476">
    <property type="entry name" value="RPA1_DBD_C"/>
    <property type="match status" value="1"/>
</dbReference>
<dbReference type="OrthoDB" id="1751331at2759"/>
<evidence type="ECO:0000256" key="8">
    <source>
        <dbReference type="ARBA" id="ARBA00023242"/>
    </source>
</evidence>
<dbReference type="Pfam" id="PF08646">
    <property type="entry name" value="Rep_fac-A_C"/>
    <property type="match status" value="1"/>
</dbReference>
<dbReference type="Pfam" id="PF01302">
    <property type="entry name" value="CAP_GLY"/>
    <property type="match status" value="1"/>
</dbReference>
<dbReference type="Pfam" id="PF16900">
    <property type="entry name" value="REPA_OB_2"/>
    <property type="match status" value="1"/>
</dbReference>
<evidence type="ECO:0000256" key="4">
    <source>
        <dbReference type="ARBA" id="ARBA00022723"/>
    </source>
</evidence>
<dbReference type="GO" id="GO:0006310">
    <property type="term" value="P:DNA recombination"/>
    <property type="evidence" value="ECO:0007669"/>
    <property type="project" value="InterPro"/>
</dbReference>
<keyword evidence="5 9" id="KW-0863">Zinc-finger</keyword>
<keyword evidence="8 9" id="KW-0539">Nucleus</keyword>
<proteinExistence type="inferred from homology"/>
<dbReference type="FunFam" id="2.40.50.140:FF:000064">
    <property type="entry name" value="Replication protein A subunit"/>
    <property type="match status" value="1"/>
</dbReference>
<evidence type="ECO:0000256" key="2">
    <source>
        <dbReference type="ARBA" id="ARBA00005690"/>
    </source>
</evidence>
<feature type="region of interest" description="Disordered" evidence="10">
    <location>
        <begin position="685"/>
        <end position="729"/>
    </location>
</feature>
<dbReference type="InterPro" id="IPR032675">
    <property type="entry name" value="LRR_dom_sf"/>
</dbReference>
<dbReference type="AlphaFoldDB" id="A0A5N5QX91"/>
<dbReference type="Pfam" id="PF01336">
    <property type="entry name" value="tRNA_anti-codon"/>
    <property type="match status" value="1"/>
</dbReference>
<comment type="function">
    <text evidence="9">As part of the replication protein A (RPA/RP-A), a single-stranded DNA-binding heterotrimeric complex, may play an essential role in DNA replication, recombination and repair. Binds and stabilizes single-stranded DNA intermediates, preventing complementary DNA reannealing and recruiting different proteins involved in DNA metabolism.</text>
</comment>
<comment type="similarity">
    <text evidence="2 9">Belongs to the replication factor A protein 1 family.</text>
</comment>
<dbReference type="CDD" id="cd04475">
    <property type="entry name" value="RPA1_DBD_B"/>
    <property type="match status" value="1"/>
</dbReference>